<organism evidence="4">
    <name type="scientific">Siphoviridae sp. ctc6d98</name>
    <dbReference type="NCBI Taxonomy" id="2825569"/>
    <lineage>
        <taxon>Viruses</taxon>
        <taxon>Duplodnaviria</taxon>
        <taxon>Heunggongvirae</taxon>
        <taxon>Uroviricota</taxon>
        <taxon>Caudoviricetes</taxon>
    </lineage>
</organism>
<dbReference type="Gene3D" id="3.40.50.150">
    <property type="entry name" value="Vaccinia Virus protein VP39"/>
    <property type="match status" value="1"/>
</dbReference>
<dbReference type="EMBL" id="BK015386">
    <property type="protein sequence ID" value="DAE04341.1"/>
    <property type="molecule type" value="Genomic_DNA"/>
</dbReference>
<keyword evidence="2" id="KW-0808">Transferase</keyword>
<sequence length="64" mass="7265">MAIENVSKPGDSVLDLFGGSGSTLMACEQLKRRAYMMEYEPKWIDVIIKRWENFTGRKAVLLNG</sequence>
<evidence type="ECO:0000259" key="3">
    <source>
        <dbReference type="Pfam" id="PF01555"/>
    </source>
</evidence>
<proteinExistence type="predicted"/>
<evidence type="ECO:0000313" key="4">
    <source>
        <dbReference type="EMBL" id="DAE04341.1"/>
    </source>
</evidence>
<evidence type="ECO:0000256" key="2">
    <source>
        <dbReference type="ARBA" id="ARBA00022679"/>
    </source>
</evidence>
<name>A0A8S5PCK6_9CAUD</name>
<feature type="domain" description="DNA methylase N-4/N-6" evidence="3">
    <location>
        <begin position="3"/>
        <end position="48"/>
    </location>
</feature>
<reference evidence="4" key="1">
    <citation type="journal article" date="2021" name="Proc. Natl. Acad. Sci. U.S.A.">
        <title>A Catalog of Tens of Thousands of Viruses from Human Metagenomes Reveals Hidden Associations with Chronic Diseases.</title>
        <authorList>
            <person name="Tisza M.J."/>
            <person name="Buck C.B."/>
        </authorList>
    </citation>
    <scope>NUCLEOTIDE SEQUENCE</scope>
    <source>
        <strain evidence="4">Ctc6d98</strain>
    </source>
</reference>
<protein>
    <submittedName>
        <fullName evidence="4">Adenine specific DNA methyltransferase</fullName>
    </submittedName>
</protein>
<dbReference type="SUPFAM" id="SSF53335">
    <property type="entry name" value="S-adenosyl-L-methionine-dependent methyltransferases"/>
    <property type="match status" value="1"/>
</dbReference>
<evidence type="ECO:0000256" key="1">
    <source>
        <dbReference type="ARBA" id="ARBA00022603"/>
    </source>
</evidence>
<dbReference type="GO" id="GO:0003677">
    <property type="term" value="F:DNA binding"/>
    <property type="evidence" value="ECO:0007669"/>
    <property type="project" value="InterPro"/>
</dbReference>
<dbReference type="InterPro" id="IPR029063">
    <property type="entry name" value="SAM-dependent_MTases_sf"/>
</dbReference>
<dbReference type="InterPro" id="IPR002941">
    <property type="entry name" value="DNA_methylase_N4/N6"/>
</dbReference>
<dbReference type="PRINTS" id="PR00508">
    <property type="entry name" value="S21N4MTFRASE"/>
</dbReference>
<keyword evidence="1 4" id="KW-0489">Methyltransferase</keyword>
<dbReference type="InterPro" id="IPR001091">
    <property type="entry name" value="RM_Methyltransferase"/>
</dbReference>
<dbReference type="GO" id="GO:0032259">
    <property type="term" value="P:methylation"/>
    <property type="evidence" value="ECO:0007669"/>
    <property type="project" value="UniProtKB-KW"/>
</dbReference>
<dbReference type="Pfam" id="PF01555">
    <property type="entry name" value="N6_N4_Mtase"/>
    <property type="match status" value="1"/>
</dbReference>
<dbReference type="GO" id="GO:0008170">
    <property type="term" value="F:N-methyltransferase activity"/>
    <property type="evidence" value="ECO:0007669"/>
    <property type="project" value="InterPro"/>
</dbReference>
<accession>A0A8S5PCK6</accession>